<gene>
    <name evidence="1" type="ORF">QFC19_001351</name>
</gene>
<accession>A0ACC2WGS0</accession>
<reference evidence="1" key="1">
    <citation type="submission" date="2023-04" db="EMBL/GenBank/DDBJ databases">
        <title>Draft Genome sequencing of Naganishia species isolated from polar environments using Oxford Nanopore Technology.</title>
        <authorList>
            <person name="Leo P."/>
            <person name="Venkateswaran K."/>
        </authorList>
    </citation>
    <scope>NUCLEOTIDE SEQUENCE</scope>
    <source>
        <strain evidence="1">MNA-CCFEE 5261</strain>
    </source>
</reference>
<comment type="caution">
    <text evidence="1">The sequence shown here is derived from an EMBL/GenBank/DDBJ whole genome shotgun (WGS) entry which is preliminary data.</text>
</comment>
<sequence length="1008" mass="108263">MQPDGLLRKSSGQAQDRSASPVTDERLAGPSHGIMSNSTSDSLGESSPSSRTQISIDPSPSTKPMAKSRARTMSSAMSFSATFPQSPTQRPDHTYAEYSYFQGSRSRSDTAESATGSVGSPSSSRFGLTVGSPFSVNSDEGYMLGTPSTPVHSFLSPTKSTSPLPSSTEFWSSSPQLDPSGGKGKGKHREVIANTDRASTGITEDSDNPGSEIWPGPHERIQMAASTGSQPLSNPLGDIPKTQPSSLLHSNIYGGPDMPNASACAEGRTSMYDSSGRSTPTPHSTSSSIHSKISSMRVKLRRKGSSLVDVMSFKDRGAKSNEIGTAIGSSRDGVRSRSESITTSATAIAGSNATWNSTLQPKHDSPKKNLLRAKFANKFDFSAKLSEGIQFTMKKPRYQTGSAGTSLGSGDKTGPTASANINTPGLPPSTDANRDLDLPCLSASSPLQSPVTSGPYTTPPAIHLGRVVNEFPIVIPLSPLSPPLLDTKHHSRIDAPGGGIPDFELLDDAPPHATSASKLAVRGSPTPQRVSHFDNKLPPELKLRVFAAILALHKAEHVKADRDVGKGSSKEERADAAQYLNKRWLGEMAGRRELFRISRVSRSWHELAFDGQLWKDFNLHQAIGHVWPSALLMILAKNQGRYVRNLALHGWNHLPPHALTLALTNGQGPNSGSVTTRIQRLDLQGCTSLDADSLRTIIGQSPDLKWISLRGLTAVTGEVVQSIATHANHLQYLDLTRCWRISLLDECIFDGEDSWPALKTLKIGGGVAETGIFEWLARAAPNLETIDVSHSLEISDDDMKDLVSVPTDDYQDALTRGRTIAHYGFATTDEDTGLEPQTIMLTPSQASQLASDFPCDGMIPRRVTKLRHINLSHCPNITQRAAAYLAYAVPHLEILEMANVGEMSSDGIVALLGTTPHIKKIDLEGATQACDRVLAALTFATRKHSVLDPPMPGKELEALFLGHAGSITTDAALRLLRACPDLVQLNLEVSSVHRHDLGLTIVILRLSQ</sequence>
<evidence type="ECO:0000313" key="1">
    <source>
        <dbReference type="EMBL" id="KAJ9110842.1"/>
    </source>
</evidence>
<protein>
    <submittedName>
        <fullName evidence="1">Uncharacterized protein</fullName>
    </submittedName>
</protein>
<dbReference type="EMBL" id="JASBWR010000010">
    <property type="protein sequence ID" value="KAJ9110842.1"/>
    <property type="molecule type" value="Genomic_DNA"/>
</dbReference>
<keyword evidence="2" id="KW-1185">Reference proteome</keyword>
<proteinExistence type="predicted"/>
<dbReference type="Proteomes" id="UP001241377">
    <property type="component" value="Unassembled WGS sequence"/>
</dbReference>
<evidence type="ECO:0000313" key="2">
    <source>
        <dbReference type="Proteomes" id="UP001241377"/>
    </source>
</evidence>
<name>A0ACC2WGS0_9TREE</name>
<organism evidence="1 2">
    <name type="scientific">Naganishia cerealis</name>
    <dbReference type="NCBI Taxonomy" id="610337"/>
    <lineage>
        <taxon>Eukaryota</taxon>
        <taxon>Fungi</taxon>
        <taxon>Dikarya</taxon>
        <taxon>Basidiomycota</taxon>
        <taxon>Agaricomycotina</taxon>
        <taxon>Tremellomycetes</taxon>
        <taxon>Filobasidiales</taxon>
        <taxon>Filobasidiaceae</taxon>
        <taxon>Naganishia</taxon>
    </lineage>
</organism>